<feature type="domain" description="Heterokaryon incompatibility" evidence="1">
    <location>
        <begin position="49"/>
        <end position="203"/>
    </location>
</feature>
<dbReference type="PANTHER" id="PTHR24148:SF64">
    <property type="entry name" value="HETEROKARYON INCOMPATIBILITY DOMAIN-CONTAINING PROTEIN"/>
    <property type="match status" value="1"/>
</dbReference>
<accession>A0AAN6QAV6</accession>
<name>A0AAN6QAV6_9PEZI</name>
<organism evidence="2 3">
    <name type="scientific">Parathielavia hyrcaniae</name>
    <dbReference type="NCBI Taxonomy" id="113614"/>
    <lineage>
        <taxon>Eukaryota</taxon>
        <taxon>Fungi</taxon>
        <taxon>Dikarya</taxon>
        <taxon>Ascomycota</taxon>
        <taxon>Pezizomycotina</taxon>
        <taxon>Sordariomycetes</taxon>
        <taxon>Sordariomycetidae</taxon>
        <taxon>Sordariales</taxon>
        <taxon>Chaetomiaceae</taxon>
        <taxon>Parathielavia</taxon>
    </lineage>
</organism>
<dbReference type="PANTHER" id="PTHR24148">
    <property type="entry name" value="ANKYRIN REPEAT DOMAIN-CONTAINING PROTEIN 39 HOMOLOG-RELATED"/>
    <property type="match status" value="1"/>
</dbReference>
<dbReference type="AlphaFoldDB" id="A0AAN6QAV6"/>
<evidence type="ECO:0000313" key="3">
    <source>
        <dbReference type="Proteomes" id="UP001305647"/>
    </source>
</evidence>
<proteinExistence type="predicted"/>
<gene>
    <name evidence="2" type="ORF">N658DRAFT_415838</name>
</gene>
<keyword evidence="3" id="KW-1185">Reference proteome</keyword>
<feature type="non-terminal residue" evidence="2">
    <location>
        <position position="207"/>
    </location>
</feature>
<reference evidence="2" key="2">
    <citation type="submission" date="2023-05" db="EMBL/GenBank/DDBJ databases">
        <authorList>
            <consortium name="Lawrence Berkeley National Laboratory"/>
            <person name="Steindorff A."/>
            <person name="Hensen N."/>
            <person name="Bonometti L."/>
            <person name="Westerberg I."/>
            <person name="Brannstrom I.O."/>
            <person name="Guillou S."/>
            <person name="Cros-Aarteil S."/>
            <person name="Calhoun S."/>
            <person name="Haridas S."/>
            <person name="Kuo A."/>
            <person name="Mondo S."/>
            <person name="Pangilinan J."/>
            <person name="Riley R."/>
            <person name="Labutti K."/>
            <person name="Andreopoulos B."/>
            <person name="Lipzen A."/>
            <person name="Chen C."/>
            <person name="Yanf M."/>
            <person name="Daum C."/>
            <person name="Ng V."/>
            <person name="Clum A."/>
            <person name="Ohm R."/>
            <person name="Martin F."/>
            <person name="Silar P."/>
            <person name="Natvig D."/>
            <person name="Lalanne C."/>
            <person name="Gautier V."/>
            <person name="Ament-Velasquez S.L."/>
            <person name="Kruys A."/>
            <person name="Hutchinson M.I."/>
            <person name="Powell A.J."/>
            <person name="Barry K."/>
            <person name="Miller A.N."/>
            <person name="Grigoriev I.V."/>
            <person name="Debuchy R."/>
            <person name="Gladieux P."/>
            <person name="Thoren M.H."/>
            <person name="Johannesson H."/>
        </authorList>
    </citation>
    <scope>NUCLEOTIDE SEQUENCE</scope>
    <source>
        <strain evidence="2">CBS 757.83</strain>
    </source>
</reference>
<sequence>MSRFPYKPLGPDAIRLVAFDDQEKTSPTIHLKLLHILRPSTTNSNWPPYHALSWTWGQGKRDRRVLLDGLPFYITENLHGALHHLRADASFSSASSFLLWIDLICINQLDDDEKSVQVVRMRETYKDACKVIVWLGDDPERRKATGEVASFLSEHIPPIPDGAMYAAQEPTYLLEPQNAAVLRTLCRDILRRPWWWRMWVIQEVALA</sequence>
<dbReference type="Pfam" id="PF06985">
    <property type="entry name" value="HET"/>
    <property type="match status" value="1"/>
</dbReference>
<evidence type="ECO:0000313" key="2">
    <source>
        <dbReference type="EMBL" id="KAK4106794.1"/>
    </source>
</evidence>
<dbReference type="Proteomes" id="UP001305647">
    <property type="component" value="Unassembled WGS sequence"/>
</dbReference>
<reference evidence="2" key="1">
    <citation type="journal article" date="2023" name="Mol. Phylogenet. Evol.">
        <title>Genome-scale phylogeny and comparative genomics of the fungal order Sordariales.</title>
        <authorList>
            <person name="Hensen N."/>
            <person name="Bonometti L."/>
            <person name="Westerberg I."/>
            <person name="Brannstrom I.O."/>
            <person name="Guillou S."/>
            <person name="Cros-Aarteil S."/>
            <person name="Calhoun S."/>
            <person name="Haridas S."/>
            <person name="Kuo A."/>
            <person name="Mondo S."/>
            <person name="Pangilinan J."/>
            <person name="Riley R."/>
            <person name="LaButti K."/>
            <person name="Andreopoulos B."/>
            <person name="Lipzen A."/>
            <person name="Chen C."/>
            <person name="Yan M."/>
            <person name="Daum C."/>
            <person name="Ng V."/>
            <person name="Clum A."/>
            <person name="Steindorff A."/>
            <person name="Ohm R.A."/>
            <person name="Martin F."/>
            <person name="Silar P."/>
            <person name="Natvig D.O."/>
            <person name="Lalanne C."/>
            <person name="Gautier V."/>
            <person name="Ament-Velasquez S.L."/>
            <person name="Kruys A."/>
            <person name="Hutchinson M.I."/>
            <person name="Powell A.J."/>
            <person name="Barry K."/>
            <person name="Miller A.N."/>
            <person name="Grigoriev I.V."/>
            <person name="Debuchy R."/>
            <person name="Gladieux P."/>
            <person name="Hiltunen Thoren M."/>
            <person name="Johannesson H."/>
        </authorList>
    </citation>
    <scope>NUCLEOTIDE SEQUENCE</scope>
    <source>
        <strain evidence="2">CBS 757.83</strain>
    </source>
</reference>
<dbReference type="InterPro" id="IPR010730">
    <property type="entry name" value="HET"/>
</dbReference>
<evidence type="ECO:0000259" key="1">
    <source>
        <dbReference type="Pfam" id="PF06985"/>
    </source>
</evidence>
<protein>
    <submittedName>
        <fullName evidence="2">HET-domain-containing protein</fullName>
    </submittedName>
</protein>
<dbReference type="InterPro" id="IPR052895">
    <property type="entry name" value="HetReg/Transcr_Mod"/>
</dbReference>
<comment type="caution">
    <text evidence="2">The sequence shown here is derived from an EMBL/GenBank/DDBJ whole genome shotgun (WGS) entry which is preliminary data.</text>
</comment>
<dbReference type="EMBL" id="MU863624">
    <property type="protein sequence ID" value="KAK4106794.1"/>
    <property type="molecule type" value="Genomic_DNA"/>
</dbReference>